<evidence type="ECO:0000256" key="2">
    <source>
        <dbReference type="SAM" id="Phobius"/>
    </source>
</evidence>
<reference evidence="4" key="1">
    <citation type="submission" date="2021-01" db="EMBL/GenBank/DDBJ databases">
        <authorList>
            <person name="Corre E."/>
            <person name="Pelletier E."/>
            <person name="Niang G."/>
            <person name="Scheremetjew M."/>
            <person name="Finn R."/>
            <person name="Kale V."/>
            <person name="Holt S."/>
            <person name="Cochrane G."/>
            <person name="Meng A."/>
            <person name="Brown T."/>
            <person name="Cohen L."/>
        </authorList>
    </citation>
    <scope>NUCLEOTIDE SEQUENCE</scope>
    <source>
        <strain evidence="4">Isolate 1302-5</strain>
    </source>
</reference>
<accession>A0A6U6K1E2</accession>
<evidence type="ECO:0000313" key="3">
    <source>
        <dbReference type="EMBL" id="CAE2279537.1"/>
    </source>
</evidence>
<keyword evidence="2" id="KW-0472">Membrane</keyword>
<sequence length="175" mass="18969">MHRVSSADLQAGTGVSENNEEGDQGHSEVLSFSELNERSSSDPEGDVLILEERPPYLRRSSVTDEGRRWQRQRGLLFPFELVSEVIRIIMNAAVTIFGMGVGVGLILGDSFRPSSVDGDAEEEATVEGSRSSAPFHEQPSSLEETGRTTAARSERVIGAEASSLSRPLLSDLPPQ</sequence>
<keyword evidence="2" id="KW-0812">Transmembrane</keyword>
<feature type="transmembrane region" description="Helical" evidence="2">
    <location>
        <begin position="85"/>
        <end position="107"/>
    </location>
</feature>
<protein>
    <submittedName>
        <fullName evidence="4">Uncharacterized protein</fullName>
    </submittedName>
</protein>
<dbReference type="EMBL" id="HBKQ01053471">
    <property type="protein sequence ID" value="CAE2279537.1"/>
    <property type="molecule type" value="Transcribed_RNA"/>
</dbReference>
<feature type="region of interest" description="Disordered" evidence="1">
    <location>
        <begin position="1"/>
        <end position="52"/>
    </location>
</feature>
<name>A0A6U6K1E2_9STRA</name>
<keyword evidence="2" id="KW-1133">Transmembrane helix</keyword>
<dbReference type="EMBL" id="HBKQ01053472">
    <property type="protein sequence ID" value="CAE2279538.1"/>
    <property type="molecule type" value="Transcribed_RNA"/>
</dbReference>
<dbReference type="AlphaFoldDB" id="A0A6U6K1E2"/>
<feature type="compositionally biased region" description="Polar residues" evidence="1">
    <location>
        <begin position="128"/>
        <end position="151"/>
    </location>
</feature>
<evidence type="ECO:0000256" key="1">
    <source>
        <dbReference type="SAM" id="MobiDB-lite"/>
    </source>
</evidence>
<feature type="region of interest" description="Disordered" evidence="1">
    <location>
        <begin position="122"/>
        <end position="151"/>
    </location>
</feature>
<proteinExistence type="predicted"/>
<evidence type="ECO:0000313" key="4">
    <source>
        <dbReference type="EMBL" id="CAE2279538.1"/>
    </source>
</evidence>
<organism evidence="4">
    <name type="scientific">Odontella aurita</name>
    <dbReference type="NCBI Taxonomy" id="265563"/>
    <lineage>
        <taxon>Eukaryota</taxon>
        <taxon>Sar</taxon>
        <taxon>Stramenopiles</taxon>
        <taxon>Ochrophyta</taxon>
        <taxon>Bacillariophyta</taxon>
        <taxon>Mediophyceae</taxon>
        <taxon>Biddulphiophycidae</taxon>
        <taxon>Eupodiscales</taxon>
        <taxon>Odontellaceae</taxon>
        <taxon>Odontella</taxon>
    </lineage>
</organism>
<gene>
    <name evidence="3" type="ORF">OAUR00152_LOCUS36829</name>
    <name evidence="4" type="ORF">OAUR00152_LOCUS36830</name>
</gene>